<feature type="transmembrane region" description="Helical" evidence="2">
    <location>
        <begin position="384"/>
        <end position="407"/>
    </location>
</feature>
<organism evidence="3 4">
    <name type="scientific">Plasmodium vivax</name>
    <name type="common">malaria parasite P. vivax</name>
    <dbReference type="NCBI Taxonomy" id="5855"/>
    <lineage>
        <taxon>Eukaryota</taxon>
        <taxon>Sar</taxon>
        <taxon>Alveolata</taxon>
        <taxon>Apicomplexa</taxon>
        <taxon>Aconoidasida</taxon>
        <taxon>Haemosporida</taxon>
        <taxon>Plasmodiidae</taxon>
        <taxon>Plasmodium</taxon>
        <taxon>Plasmodium (Plasmodium)</taxon>
    </lineage>
</organism>
<feature type="compositionally biased region" description="Polar residues" evidence="1">
    <location>
        <begin position="218"/>
        <end position="262"/>
    </location>
</feature>
<evidence type="ECO:0000313" key="4">
    <source>
        <dbReference type="Proteomes" id="UP000305196"/>
    </source>
</evidence>
<sequence>MAPWPGIFSRFIDHYKKYKELGCMTKYNNIQKQILNQIATLNNNNTRNFCERCQSLRLNIINEDDQLKDCYAPDLLRNKLIDDYEINAFMEKCLEPPNCIYNGASHDKNIPGLKRVPAKASGRRNECNTVATPVKESAGTAQPELNRKSPETKLSVKEEEVNIKQSHTEREESTKANTNSGPHNNTSNPNDPVVVKPGAPLSKGIDPSGTTEHESIPEQPTSASPNSLPRELGNSSEDSSPQVTPESEYSTTDIAQQKNLETSNHESDQHVHQQVNGDSLDEQNIERPTSQNQDTDERSLNVEEAAVRTLSGENPAIDVIHNLVDSIIHLGGTPSPYNTLTDDAPGGGNYLNGVPLETPIDVLVSDDPTGNNSQIPYKKYTTMALAPTGVIMLMTLLSKYTSLGMLFTKKRRNTRKDIKENIERILLLESPAKTEESSFSFAYSPSQYWET</sequence>
<dbReference type="VEuPathDB" id="PlasmoDB:PVX_121855"/>
<protein>
    <submittedName>
        <fullName evidence="3">VIR protein</fullName>
    </submittedName>
</protein>
<dbReference type="VEuPathDB" id="PlasmoDB:PVP01_1472100"/>
<feature type="compositionally biased region" description="Polar residues" evidence="1">
    <location>
        <begin position="175"/>
        <end position="190"/>
    </location>
</feature>
<proteinExistence type="predicted"/>
<accession>A0A1G4HLI6</accession>
<dbReference type="Proteomes" id="UP000305196">
    <property type="component" value="Chromosome 14"/>
</dbReference>
<gene>
    <name evidence="3" type="ORF">PVC01_140078100</name>
</gene>
<dbReference type="EMBL" id="LT615269">
    <property type="protein sequence ID" value="SCO75787.1"/>
    <property type="molecule type" value="Genomic_DNA"/>
</dbReference>
<keyword evidence="2" id="KW-0812">Transmembrane</keyword>
<feature type="compositionally biased region" description="Basic and acidic residues" evidence="1">
    <location>
        <begin position="145"/>
        <end position="174"/>
    </location>
</feature>
<feature type="region of interest" description="Disordered" evidence="1">
    <location>
        <begin position="110"/>
        <end position="299"/>
    </location>
</feature>
<evidence type="ECO:0000256" key="2">
    <source>
        <dbReference type="SAM" id="Phobius"/>
    </source>
</evidence>
<evidence type="ECO:0000313" key="3">
    <source>
        <dbReference type="EMBL" id="SCO75787.1"/>
    </source>
</evidence>
<reference evidence="3 4" key="1">
    <citation type="submission" date="2016-07" db="EMBL/GenBank/DDBJ databases">
        <authorList>
            <consortium name="Pathogen Informatics"/>
        </authorList>
    </citation>
    <scope>NUCLEOTIDE SEQUENCE [LARGE SCALE GENOMIC DNA]</scope>
</reference>
<evidence type="ECO:0000256" key="1">
    <source>
        <dbReference type="SAM" id="MobiDB-lite"/>
    </source>
</evidence>
<name>A0A1G4HLI6_PLAVI</name>
<dbReference type="VEuPathDB" id="PlasmoDB:PVPAM_060035900"/>
<dbReference type="VEuPathDB" id="PlasmoDB:PVW1_140078800"/>
<keyword evidence="2" id="KW-1133">Transmembrane helix</keyword>
<keyword evidence="2" id="KW-0472">Membrane</keyword>
<dbReference type="AlphaFoldDB" id="A0A1G4HLI6"/>